<evidence type="ECO:0000313" key="1">
    <source>
        <dbReference type="EMBL" id="TFK33332.1"/>
    </source>
</evidence>
<organism evidence="1 2">
    <name type="scientific">Crucibulum laeve</name>
    <dbReference type="NCBI Taxonomy" id="68775"/>
    <lineage>
        <taxon>Eukaryota</taxon>
        <taxon>Fungi</taxon>
        <taxon>Dikarya</taxon>
        <taxon>Basidiomycota</taxon>
        <taxon>Agaricomycotina</taxon>
        <taxon>Agaricomycetes</taxon>
        <taxon>Agaricomycetidae</taxon>
        <taxon>Agaricales</taxon>
        <taxon>Agaricineae</taxon>
        <taxon>Nidulariaceae</taxon>
        <taxon>Crucibulum</taxon>
    </lineage>
</organism>
<dbReference type="AlphaFoldDB" id="A0A5C3LL07"/>
<evidence type="ECO:0000313" key="2">
    <source>
        <dbReference type="Proteomes" id="UP000308652"/>
    </source>
</evidence>
<accession>A0A5C3LL07</accession>
<dbReference type="Proteomes" id="UP000308652">
    <property type="component" value="Unassembled WGS sequence"/>
</dbReference>
<name>A0A5C3LL07_9AGAR</name>
<dbReference type="EMBL" id="ML213650">
    <property type="protein sequence ID" value="TFK33332.1"/>
    <property type="molecule type" value="Genomic_DNA"/>
</dbReference>
<sequence length="143" mass="16178">MDNIGGDKESVIDLTEELSKSDWVGVGKLWSDMLPMCVRLQKISQMSIPDTPIIAAAFPNSEVSVLDFLNWNLPPISSLLLSRPIPERDFVERLEITFGQAWLDGAKAVRDQRFNDGIDRFPFMEERHNLVGDRKQTIDGSQC</sequence>
<gene>
    <name evidence="1" type="ORF">BDQ12DRAFT_727868</name>
</gene>
<proteinExistence type="predicted"/>
<reference evidence="1 2" key="1">
    <citation type="journal article" date="2019" name="Nat. Ecol. Evol.">
        <title>Megaphylogeny resolves global patterns of mushroom evolution.</title>
        <authorList>
            <person name="Varga T."/>
            <person name="Krizsan K."/>
            <person name="Foldi C."/>
            <person name="Dima B."/>
            <person name="Sanchez-Garcia M."/>
            <person name="Sanchez-Ramirez S."/>
            <person name="Szollosi G.J."/>
            <person name="Szarkandi J.G."/>
            <person name="Papp V."/>
            <person name="Albert L."/>
            <person name="Andreopoulos W."/>
            <person name="Angelini C."/>
            <person name="Antonin V."/>
            <person name="Barry K.W."/>
            <person name="Bougher N.L."/>
            <person name="Buchanan P."/>
            <person name="Buyck B."/>
            <person name="Bense V."/>
            <person name="Catcheside P."/>
            <person name="Chovatia M."/>
            <person name="Cooper J."/>
            <person name="Damon W."/>
            <person name="Desjardin D."/>
            <person name="Finy P."/>
            <person name="Geml J."/>
            <person name="Haridas S."/>
            <person name="Hughes K."/>
            <person name="Justo A."/>
            <person name="Karasinski D."/>
            <person name="Kautmanova I."/>
            <person name="Kiss B."/>
            <person name="Kocsube S."/>
            <person name="Kotiranta H."/>
            <person name="LaButti K.M."/>
            <person name="Lechner B.E."/>
            <person name="Liimatainen K."/>
            <person name="Lipzen A."/>
            <person name="Lukacs Z."/>
            <person name="Mihaltcheva S."/>
            <person name="Morgado L.N."/>
            <person name="Niskanen T."/>
            <person name="Noordeloos M.E."/>
            <person name="Ohm R.A."/>
            <person name="Ortiz-Santana B."/>
            <person name="Ovrebo C."/>
            <person name="Racz N."/>
            <person name="Riley R."/>
            <person name="Savchenko A."/>
            <person name="Shiryaev A."/>
            <person name="Soop K."/>
            <person name="Spirin V."/>
            <person name="Szebenyi C."/>
            <person name="Tomsovsky M."/>
            <person name="Tulloss R.E."/>
            <person name="Uehling J."/>
            <person name="Grigoriev I.V."/>
            <person name="Vagvolgyi C."/>
            <person name="Papp T."/>
            <person name="Martin F.M."/>
            <person name="Miettinen O."/>
            <person name="Hibbett D.S."/>
            <person name="Nagy L.G."/>
        </authorList>
    </citation>
    <scope>NUCLEOTIDE SEQUENCE [LARGE SCALE GENOMIC DNA]</scope>
    <source>
        <strain evidence="1 2">CBS 166.37</strain>
    </source>
</reference>
<keyword evidence="2" id="KW-1185">Reference proteome</keyword>
<protein>
    <submittedName>
        <fullName evidence="1">Uncharacterized protein</fullName>
    </submittedName>
</protein>